<organism evidence="3 4">
    <name type="scientific">Aspergillus pseudoustus</name>
    <dbReference type="NCBI Taxonomy" id="1810923"/>
    <lineage>
        <taxon>Eukaryota</taxon>
        <taxon>Fungi</taxon>
        <taxon>Dikarya</taxon>
        <taxon>Ascomycota</taxon>
        <taxon>Pezizomycotina</taxon>
        <taxon>Eurotiomycetes</taxon>
        <taxon>Eurotiomycetidae</taxon>
        <taxon>Eurotiales</taxon>
        <taxon>Aspergillaceae</taxon>
        <taxon>Aspergillus</taxon>
        <taxon>Aspergillus subgen. Nidulantes</taxon>
    </lineage>
</organism>
<evidence type="ECO:0000313" key="3">
    <source>
        <dbReference type="EMBL" id="KAL2854489.1"/>
    </source>
</evidence>
<protein>
    <recommendedName>
        <fullName evidence="2">MOSC domain-containing protein</fullName>
    </recommendedName>
</protein>
<dbReference type="PROSITE" id="PS51340">
    <property type="entry name" value="MOSC"/>
    <property type="match status" value="1"/>
</dbReference>
<evidence type="ECO:0000256" key="1">
    <source>
        <dbReference type="SAM" id="SignalP"/>
    </source>
</evidence>
<keyword evidence="4" id="KW-1185">Reference proteome</keyword>
<accession>A0ABR4KRP4</accession>
<dbReference type="SUPFAM" id="SSF50800">
    <property type="entry name" value="PK beta-barrel domain-like"/>
    <property type="match status" value="1"/>
</dbReference>
<dbReference type="SUPFAM" id="SSF141673">
    <property type="entry name" value="MOSC N-terminal domain-like"/>
    <property type="match status" value="1"/>
</dbReference>
<dbReference type="InterPro" id="IPR005302">
    <property type="entry name" value="MoCF_Sase_C"/>
</dbReference>
<dbReference type="InterPro" id="IPR005303">
    <property type="entry name" value="MOCOS_middle"/>
</dbReference>
<evidence type="ECO:0000313" key="4">
    <source>
        <dbReference type="Proteomes" id="UP001610446"/>
    </source>
</evidence>
<evidence type="ECO:0000259" key="2">
    <source>
        <dbReference type="PROSITE" id="PS51340"/>
    </source>
</evidence>
<dbReference type="PANTHER" id="PTHR14237:SF19">
    <property type="entry name" value="MITOCHONDRIAL AMIDOXIME REDUCING COMPONENT 1"/>
    <property type="match status" value="1"/>
</dbReference>
<dbReference type="PANTHER" id="PTHR14237">
    <property type="entry name" value="MOLYBDOPTERIN COFACTOR SULFURASE MOSC"/>
    <property type="match status" value="1"/>
</dbReference>
<reference evidence="3 4" key="1">
    <citation type="submission" date="2024-07" db="EMBL/GenBank/DDBJ databases">
        <title>Section-level genome sequencing and comparative genomics of Aspergillus sections Usti and Cavernicolus.</title>
        <authorList>
            <consortium name="Lawrence Berkeley National Laboratory"/>
            <person name="Nybo J.L."/>
            <person name="Vesth T.C."/>
            <person name="Theobald S."/>
            <person name="Frisvad J.C."/>
            <person name="Larsen T.O."/>
            <person name="Kjaerboelling I."/>
            <person name="Rothschild-Mancinelli K."/>
            <person name="Lyhne E.K."/>
            <person name="Kogle M.E."/>
            <person name="Barry K."/>
            <person name="Clum A."/>
            <person name="Na H."/>
            <person name="Ledsgaard L."/>
            <person name="Lin J."/>
            <person name="Lipzen A."/>
            <person name="Kuo A."/>
            <person name="Riley R."/>
            <person name="Mondo S."/>
            <person name="Labutti K."/>
            <person name="Haridas S."/>
            <person name="Pangalinan J."/>
            <person name="Salamov A.A."/>
            <person name="Simmons B.A."/>
            <person name="Magnuson J.K."/>
            <person name="Chen J."/>
            <person name="Drula E."/>
            <person name="Henrissat B."/>
            <person name="Wiebenga A."/>
            <person name="Lubbers R.J."/>
            <person name="Gomes A.C."/>
            <person name="Makela M.R."/>
            <person name="Stajich J."/>
            <person name="Grigoriev I.V."/>
            <person name="Mortensen U.H."/>
            <person name="De Vries R.P."/>
            <person name="Baker S.E."/>
            <person name="Andersen M.R."/>
        </authorList>
    </citation>
    <scope>NUCLEOTIDE SEQUENCE [LARGE SCALE GENOMIC DNA]</scope>
    <source>
        <strain evidence="3 4">CBS 123904</strain>
    </source>
</reference>
<feature type="signal peptide" evidence="1">
    <location>
        <begin position="1"/>
        <end position="20"/>
    </location>
</feature>
<feature type="chain" id="PRO_5045795787" description="MOSC domain-containing protein" evidence="1">
    <location>
        <begin position="21"/>
        <end position="365"/>
    </location>
</feature>
<name>A0ABR4KRP4_9EURO</name>
<dbReference type="InterPro" id="IPR011037">
    <property type="entry name" value="Pyrv_Knase-like_insert_dom_sf"/>
</dbReference>
<proteinExistence type="predicted"/>
<keyword evidence="1" id="KW-0732">Signal</keyword>
<dbReference type="Proteomes" id="UP001610446">
    <property type="component" value="Unassembled WGS sequence"/>
</dbReference>
<dbReference type="EMBL" id="JBFXLU010000014">
    <property type="protein sequence ID" value="KAL2854489.1"/>
    <property type="molecule type" value="Genomic_DNA"/>
</dbReference>
<feature type="domain" description="MOSC" evidence="2">
    <location>
        <begin position="185"/>
        <end position="353"/>
    </location>
</feature>
<dbReference type="Pfam" id="PF03473">
    <property type="entry name" value="MOSC"/>
    <property type="match status" value="1"/>
</dbReference>
<gene>
    <name evidence="3" type="ORF">BJY01DRAFT_205270</name>
</gene>
<comment type="caution">
    <text evidence="3">The sequence shown here is derived from an EMBL/GenBank/DDBJ whole genome shotgun (WGS) entry which is preliminary data.</text>
</comment>
<dbReference type="Pfam" id="PF03476">
    <property type="entry name" value="MOSC_N"/>
    <property type="match status" value="1"/>
</dbReference>
<sequence length="365" mass="41321">MAHLLYIPLLLLFAVTPWLLLPSLRNGRTTSTILRLLHLTKQSSTQKPSEIVSLRVYPIKSCRGFEITHSKLRMTGLDLDRRWMVVDAKTHEFLTIRQNSDMTRILTGISEDGEDLLLSTAEAKDKQIAIPAHPTEDWLAKNTTLASDVKIWDTVTDGYVYNPSVGVNQLFSAFLKRDVVLVYKGPTPRILKGNGDPRLLGRVQSTNFPDVHPVLIASQASIDELNSRLTRTGNEAITIERFRPNIIIRGDREKPWNEDWWKTVKISAPASASSGDGEENQARVTFDIVARCGRCQVPNVDPITADKHRTQPWDTLMKYRRVDEGLKYKPCFGMLGAPRGESELRVGMKFEVLEETKAHRYIKGF</sequence>